<sequence length="205" mass="22672">MRLLRGKKARKTLAFFRLNFGISPPYRVLLDGNFIHECTSYKIDILARLGKQLGGEKFMLYVPSCVISELEMLGTNMKPALTFALENCEVVACDSAESCSAGILGLIGEKNAEGYLVASQDEDLRCELRAIPGVPLMFIKRTVLILESTGHASKTATVQMETKKVAVVGDESKAMGLVRQIREEAKSAQRLRVEGHSQRPKKRVI</sequence>
<keyword evidence="4" id="KW-0539">Nucleus</keyword>
<evidence type="ECO:0000256" key="2">
    <source>
        <dbReference type="ARBA" id="ARBA00022517"/>
    </source>
</evidence>
<evidence type="ECO:0008006" key="6">
    <source>
        <dbReference type="Google" id="ProtNLM"/>
    </source>
</evidence>
<gene>
    <name evidence="5" type="ORF">DSPE1174_LOCUS5698</name>
</gene>
<evidence type="ECO:0000256" key="1">
    <source>
        <dbReference type="ARBA" id="ARBA00004604"/>
    </source>
</evidence>
<dbReference type="CDD" id="cd08553">
    <property type="entry name" value="PIN_Fcf1-like"/>
    <property type="match status" value="1"/>
</dbReference>
<organism evidence="5">
    <name type="scientific">Octactis speculum</name>
    <dbReference type="NCBI Taxonomy" id="3111310"/>
    <lineage>
        <taxon>Eukaryota</taxon>
        <taxon>Sar</taxon>
        <taxon>Stramenopiles</taxon>
        <taxon>Ochrophyta</taxon>
        <taxon>Dictyochophyceae</taxon>
        <taxon>Dictyochales</taxon>
        <taxon>Dictyochaceae</taxon>
        <taxon>Octactis</taxon>
    </lineage>
</organism>
<dbReference type="InterPro" id="IPR029060">
    <property type="entry name" value="PIN-like_dom_sf"/>
</dbReference>
<reference evidence="5" key="1">
    <citation type="submission" date="2021-01" db="EMBL/GenBank/DDBJ databases">
        <authorList>
            <person name="Corre E."/>
            <person name="Pelletier E."/>
            <person name="Niang G."/>
            <person name="Scheremetjew M."/>
            <person name="Finn R."/>
            <person name="Kale V."/>
            <person name="Holt S."/>
            <person name="Cochrane G."/>
            <person name="Meng A."/>
            <person name="Brown T."/>
            <person name="Cohen L."/>
        </authorList>
    </citation>
    <scope>NUCLEOTIDE SEQUENCE</scope>
    <source>
        <strain evidence="5">CCMP1381</strain>
    </source>
</reference>
<keyword evidence="2" id="KW-0690">Ribosome biogenesis</keyword>
<dbReference type="Gene3D" id="3.40.50.1010">
    <property type="entry name" value="5'-nuclease"/>
    <property type="match status" value="1"/>
</dbReference>
<keyword evidence="3" id="KW-0698">rRNA processing</keyword>
<evidence type="ECO:0000313" key="5">
    <source>
        <dbReference type="EMBL" id="CAD9387012.1"/>
    </source>
</evidence>
<dbReference type="Pfam" id="PF04900">
    <property type="entry name" value="Fcf1"/>
    <property type="match status" value="1"/>
</dbReference>
<dbReference type="InterPro" id="IPR006984">
    <property type="entry name" value="Fcf1/UTP23"/>
</dbReference>
<accession>A0A7S2B5B4</accession>
<dbReference type="GO" id="GO:0032040">
    <property type="term" value="C:small-subunit processome"/>
    <property type="evidence" value="ECO:0007669"/>
    <property type="project" value="InterPro"/>
</dbReference>
<evidence type="ECO:0000256" key="4">
    <source>
        <dbReference type="ARBA" id="ARBA00023242"/>
    </source>
</evidence>
<protein>
    <recommendedName>
        <fullName evidence="6">PIN domain-containing protein</fullName>
    </recommendedName>
</protein>
<proteinExistence type="predicted"/>
<dbReference type="SUPFAM" id="SSF88723">
    <property type="entry name" value="PIN domain-like"/>
    <property type="match status" value="1"/>
</dbReference>
<dbReference type="AlphaFoldDB" id="A0A7S2B5B4"/>
<dbReference type="PANTHER" id="PTHR12416">
    <property type="entry name" value="RRNA-PROCESSING PROTEIN UTP23 HOMOLOG"/>
    <property type="match status" value="1"/>
</dbReference>
<name>A0A7S2B5B4_9STRA</name>
<evidence type="ECO:0000256" key="3">
    <source>
        <dbReference type="ARBA" id="ARBA00022552"/>
    </source>
</evidence>
<dbReference type="GO" id="GO:0006364">
    <property type="term" value="P:rRNA processing"/>
    <property type="evidence" value="ECO:0007669"/>
    <property type="project" value="UniProtKB-KW"/>
</dbReference>
<comment type="subcellular location">
    <subcellularLocation>
        <location evidence="1">Nucleus</location>
        <location evidence="1">Nucleolus</location>
    </subcellularLocation>
</comment>
<dbReference type="EMBL" id="HBGS01010827">
    <property type="protein sequence ID" value="CAD9387012.1"/>
    <property type="molecule type" value="Transcribed_RNA"/>
</dbReference>